<evidence type="ECO:0000256" key="6">
    <source>
        <dbReference type="ARBA" id="ARBA00042773"/>
    </source>
</evidence>
<keyword evidence="10" id="KW-1185">Reference proteome</keyword>
<dbReference type="InterPro" id="IPR025110">
    <property type="entry name" value="AMP-bd_C"/>
</dbReference>
<dbReference type="InterPro" id="IPR045851">
    <property type="entry name" value="AMP-bd_C_sf"/>
</dbReference>
<name>A0ABS7NTQ1_9NOCA</name>
<dbReference type="InterPro" id="IPR042099">
    <property type="entry name" value="ANL_N_sf"/>
</dbReference>
<comment type="subcellular location">
    <subcellularLocation>
        <location evidence="1">Membrane</location>
        <topology evidence="1">Peripheral membrane protein</topology>
    </subcellularLocation>
</comment>
<dbReference type="Pfam" id="PF13193">
    <property type="entry name" value="AMP-binding_C"/>
    <property type="match status" value="1"/>
</dbReference>
<evidence type="ECO:0000256" key="5">
    <source>
        <dbReference type="ARBA" id="ARBA00039545"/>
    </source>
</evidence>
<evidence type="ECO:0000256" key="3">
    <source>
        <dbReference type="ARBA" id="ARBA00022598"/>
    </source>
</evidence>
<dbReference type="InterPro" id="IPR050237">
    <property type="entry name" value="ATP-dep_AMP-bd_enzyme"/>
</dbReference>
<dbReference type="Proteomes" id="UP001520140">
    <property type="component" value="Unassembled WGS sequence"/>
</dbReference>
<dbReference type="SUPFAM" id="SSF56801">
    <property type="entry name" value="Acetyl-CoA synthetase-like"/>
    <property type="match status" value="1"/>
</dbReference>
<dbReference type="PANTHER" id="PTHR43767">
    <property type="entry name" value="LONG-CHAIN-FATTY-ACID--COA LIGASE"/>
    <property type="match status" value="1"/>
</dbReference>
<dbReference type="EC" id="6.2.1.3" evidence="4"/>
<evidence type="ECO:0000256" key="4">
    <source>
        <dbReference type="ARBA" id="ARBA00026121"/>
    </source>
</evidence>
<proteinExistence type="predicted"/>
<dbReference type="InterPro" id="IPR000873">
    <property type="entry name" value="AMP-dep_synth/lig_dom"/>
</dbReference>
<dbReference type="PANTHER" id="PTHR43767:SF8">
    <property type="entry name" value="LONG-CHAIN-FATTY-ACID--COA LIGASE"/>
    <property type="match status" value="1"/>
</dbReference>
<reference evidence="9 10" key="1">
    <citation type="submission" date="2020-06" db="EMBL/GenBank/DDBJ databases">
        <title>Taxonomy, biology and ecology of Rhodococcus bacteria occurring in California pistachio and other woody hosts as revealed by genome sequence analyses.</title>
        <authorList>
            <person name="Gai Y."/>
            <person name="Riely B."/>
        </authorList>
    </citation>
    <scope>NUCLEOTIDE SEQUENCE [LARGE SCALE GENOMIC DNA]</scope>
    <source>
        <strain evidence="9 10">BP-284</strain>
    </source>
</reference>
<accession>A0ABS7NTQ1</accession>
<protein>
    <recommendedName>
        <fullName evidence="5">Long-chain-fatty-acid--CoA ligase</fullName>
        <ecNumber evidence="4">6.2.1.3</ecNumber>
    </recommendedName>
    <alternativeName>
        <fullName evidence="6">Long-chain acyl-CoA synthetase</fullName>
    </alternativeName>
</protein>
<keyword evidence="3" id="KW-0436">Ligase</keyword>
<evidence type="ECO:0000259" key="8">
    <source>
        <dbReference type="Pfam" id="PF13193"/>
    </source>
</evidence>
<dbReference type="Gene3D" id="3.30.300.30">
    <property type="match status" value="1"/>
</dbReference>
<dbReference type="CDD" id="cd04433">
    <property type="entry name" value="AFD_class_I"/>
    <property type="match status" value="1"/>
</dbReference>
<feature type="domain" description="AMP-binding enzyme C-terminal" evidence="8">
    <location>
        <begin position="474"/>
        <end position="546"/>
    </location>
</feature>
<dbReference type="EMBL" id="JABUKG010000010">
    <property type="protein sequence ID" value="MBY6321392.1"/>
    <property type="molecule type" value="Genomic_DNA"/>
</dbReference>
<evidence type="ECO:0000259" key="7">
    <source>
        <dbReference type="Pfam" id="PF00501"/>
    </source>
</evidence>
<evidence type="ECO:0000313" key="9">
    <source>
        <dbReference type="EMBL" id="MBY6321392.1"/>
    </source>
</evidence>
<dbReference type="Pfam" id="PF00501">
    <property type="entry name" value="AMP-binding"/>
    <property type="match status" value="1"/>
</dbReference>
<evidence type="ECO:0000313" key="10">
    <source>
        <dbReference type="Proteomes" id="UP001520140"/>
    </source>
</evidence>
<organism evidence="9 10">
    <name type="scientific">Rhodococcoides kroppenstedtii</name>
    <dbReference type="NCBI Taxonomy" id="293050"/>
    <lineage>
        <taxon>Bacteria</taxon>
        <taxon>Bacillati</taxon>
        <taxon>Actinomycetota</taxon>
        <taxon>Actinomycetes</taxon>
        <taxon>Mycobacteriales</taxon>
        <taxon>Nocardiaceae</taxon>
        <taxon>Rhodococcoides</taxon>
    </lineage>
</organism>
<evidence type="ECO:0000256" key="1">
    <source>
        <dbReference type="ARBA" id="ARBA00004170"/>
    </source>
</evidence>
<gene>
    <name evidence="9" type="ORF">HQ605_11200</name>
</gene>
<comment type="caution">
    <text evidence="9">The sequence shown here is derived from an EMBL/GenBank/DDBJ whole genome shotgun (WGS) entry which is preliminary data.</text>
</comment>
<evidence type="ECO:0000256" key="2">
    <source>
        <dbReference type="ARBA" id="ARBA00005005"/>
    </source>
</evidence>
<comment type="pathway">
    <text evidence="2">Lipid metabolism; fatty acid beta-oxidation.</text>
</comment>
<sequence>MAHRPHLELRGECAVTARTLAALLDDLVTLDPAAPALYDVTDGGVVVIDRAALRARVEVLTDELRRAGVAGGHCIAVHLPNWSDTVVWQFAAASVGAHVIGVNTRYNSGEIAHILTSARPAVVAIAPNFHDLDLLGRLRTALDAVEIPAPVLAVVPGPSASAPQDISTFDVGAGCWTAESGVVDTLRTPPPVDTAAFTAAGRRGTSADRLAVAFTTSGSTGTPKLAAHRESAVVAHAVADALGMGVRPGDVALCVLPLSGVFGFSTAMAALAGGGAVLMESVFDADAVVRRMAAVGVTHAVGGDDLMGRIHDVWQEQNPRSDLGALRWIGIADFLGRSHALATWARESFGTVTTGVFGSSEVFALLLFWHQVDPDHVRWNGGGRPVSDDIAVRIVDPVDDTPVPVGSRGEIQVWGPTVVDAYLGNPEAAARAFTDDGWFRSGDLGIATGDGGVTYVCRMGDALRLRGFLVDPAEIEHRLADHPDVVTAKVVGIDGRGGYTEAVAFVVPRPGATATATEFKRWCGDELAAFKVPSAVHVIERMPTTVGGNGSKIRAVELREWARQWIDEERDCRHVAPARH</sequence>
<dbReference type="RefSeq" id="WP_068103272.1">
    <property type="nucleotide sequence ID" value="NZ_JABUKE010000012.1"/>
</dbReference>
<dbReference type="Gene3D" id="3.40.50.12780">
    <property type="entry name" value="N-terminal domain of ligase-like"/>
    <property type="match status" value="1"/>
</dbReference>
<feature type="domain" description="AMP-dependent synthetase/ligase" evidence="7">
    <location>
        <begin position="45"/>
        <end position="423"/>
    </location>
</feature>